<dbReference type="InParanoid" id="L8Y3B1"/>
<reference evidence="2" key="1">
    <citation type="submission" date="2012-07" db="EMBL/GenBank/DDBJ databases">
        <title>Genome of the Chinese tree shrew, a rising model animal genetically related to primates.</title>
        <authorList>
            <person name="Zhang G."/>
            <person name="Fan Y."/>
            <person name="Yao Y."/>
            <person name="Huang Z."/>
        </authorList>
    </citation>
    <scope>NUCLEOTIDE SEQUENCE [LARGE SCALE GENOMIC DNA]</scope>
</reference>
<gene>
    <name evidence="1" type="ORF">TREES_T100021242</name>
</gene>
<name>L8Y3B1_TUPCH</name>
<evidence type="ECO:0000313" key="1">
    <source>
        <dbReference type="EMBL" id="ELV10767.1"/>
    </source>
</evidence>
<dbReference type="AlphaFoldDB" id="L8Y3B1"/>
<dbReference type="PANTHER" id="PTHR37870:SF1">
    <property type="entry name" value="CHROMOSOME 2 C1ORF54 HOMOLOG"/>
    <property type="match status" value="1"/>
</dbReference>
<dbReference type="eggNOG" id="ENOG502RVU7">
    <property type="taxonomic scope" value="Eukaryota"/>
</dbReference>
<dbReference type="EMBL" id="KB366619">
    <property type="protein sequence ID" value="ELV10767.1"/>
    <property type="molecule type" value="Genomic_DNA"/>
</dbReference>
<dbReference type="STRING" id="246437.L8Y3B1"/>
<dbReference type="FunCoup" id="L8Y3B1">
    <property type="interactions" value="1"/>
</dbReference>
<proteinExistence type="predicted"/>
<protein>
    <submittedName>
        <fullName evidence="1">Uncharacterized protein</fullName>
    </submittedName>
</protein>
<organism evidence="1 2">
    <name type="scientific">Tupaia chinensis</name>
    <name type="common">Chinese tree shrew</name>
    <name type="synonym">Tupaia belangeri chinensis</name>
    <dbReference type="NCBI Taxonomy" id="246437"/>
    <lineage>
        <taxon>Eukaryota</taxon>
        <taxon>Metazoa</taxon>
        <taxon>Chordata</taxon>
        <taxon>Craniata</taxon>
        <taxon>Vertebrata</taxon>
        <taxon>Euteleostomi</taxon>
        <taxon>Mammalia</taxon>
        <taxon>Eutheria</taxon>
        <taxon>Euarchontoglires</taxon>
        <taxon>Scandentia</taxon>
        <taxon>Tupaiidae</taxon>
        <taxon>Tupaia</taxon>
    </lineage>
</organism>
<dbReference type="Proteomes" id="UP000011518">
    <property type="component" value="Unassembled WGS sequence"/>
</dbReference>
<keyword evidence="2" id="KW-1185">Reference proteome</keyword>
<reference evidence="2" key="2">
    <citation type="journal article" date="2013" name="Nat. Commun.">
        <title>Genome of the Chinese tree shrew.</title>
        <authorList>
            <person name="Fan Y."/>
            <person name="Huang Z.Y."/>
            <person name="Cao C.C."/>
            <person name="Chen C.S."/>
            <person name="Chen Y.X."/>
            <person name="Fan D.D."/>
            <person name="He J."/>
            <person name="Hou H.L."/>
            <person name="Hu L."/>
            <person name="Hu X.T."/>
            <person name="Jiang X.T."/>
            <person name="Lai R."/>
            <person name="Lang Y.S."/>
            <person name="Liang B."/>
            <person name="Liao S.G."/>
            <person name="Mu D."/>
            <person name="Ma Y.Y."/>
            <person name="Niu Y.Y."/>
            <person name="Sun X.Q."/>
            <person name="Xia J.Q."/>
            <person name="Xiao J."/>
            <person name="Xiong Z.Q."/>
            <person name="Xu L."/>
            <person name="Yang L."/>
            <person name="Zhang Y."/>
            <person name="Zhao W."/>
            <person name="Zhao X.D."/>
            <person name="Zheng Y.T."/>
            <person name="Zhou J.M."/>
            <person name="Zhu Y.B."/>
            <person name="Zhang G.J."/>
            <person name="Wang J."/>
            <person name="Yao Y.G."/>
        </authorList>
    </citation>
    <scope>NUCLEOTIDE SEQUENCE [LARGE SCALE GENOMIC DNA]</scope>
</reference>
<dbReference type="PANTHER" id="PTHR37870">
    <property type="entry name" value="CHROMOSOME 1 OPEN READING FRAME 54"/>
    <property type="match status" value="1"/>
</dbReference>
<evidence type="ECO:0000313" key="2">
    <source>
        <dbReference type="Proteomes" id="UP000011518"/>
    </source>
</evidence>
<dbReference type="Pfam" id="PF15465">
    <property type="entry name" value="DUF4634"/>
    <property type="match status" value="1"/>
</dbReference>
<accession>L8Y3B1</accession>
<dbReference type="InterPro" id="IPR027957">
    <property type="entry name" value="DUF4634"/>
</dbReference>
<sequence>MVYYYTVSPTYDDLGVNFTIDYSAFELEDKLNMLDNEVTTEAIETTISLETEPADQQKPVTVRPATMEPNPDLNDAVSSLQSPVPFLVSWALVQGGMYFM</sequence>